<dbReference type="Proteomes" id="UP001497453">
    <property type="component" value="Chromosome 7"/>
</dbReference>
<gene>
    <name evidence="1" type="ORF">GFSPODELE1_LOCUS9092</name>
</gene>
<dbReference type="EMBL" id="OZ037950">
    <property type="protein sequence ID" value="CAL1712966.1"/>
    <property type="molecule type" value="Genomic_DNA"/>
</dbReference>
<sequence>MLEKAQKMKDQIDSLVLATRRTSGKRTETSVVRIWKRWVPLAIERGDIADEIVDAHHMCQYLLYTASRPQLGRSGAAATSSDKLSASTLKKTMTMLGRIRRCQYDDNPALMQVRPAEST</sequence>
<keyword evidence="2" id="KW-1185">Reference proteome</keyword>
<reference evidence="2" key="1">
    <citation type="submission" date="2024-04" db="EMBL/GenBank/DDBJ databases">
        <authorList>
            <person name="Shaw F."/>
            <person name="Minotto A."/>
        </authorList>
    </citation>
    <scope>NUCLEOTIDE SEQUENCE [LARGE SCALE GENOMIC DNA]</scope>
</reference>
<name>A0ABP1DYS7_9APHY</name>
<proteinExistence type="predicted"/>
<evidence type="ECO:0000313" key="1">
    <source>
        <dbReference type="EMBL" id="CAL1712966.1"/>
    </source>
</evidence>
<organism evidence="1 2">
    <name type="scientific">Somion occarium</name>
    <dbReference type="NCBI Taxonomy" id="3059160"/>
    <lineage>
        <taxon>Eukaryota</taxon>
        <taxon>Fungi</taxon>
        <taxon>Dikarya</taxon>
        <taxon>Basidiomycota</taxon>
        <taxon>Agaricomycotina</taxon>
        <taxon>Agaricomycetes</taxon>
        <taxon>Polyporales</taxon>
        <taxon>Cerrenaceae</taxon>
        <taxon>Somion</taxon>
    </lineage>
</organism>
<accession>A0ABP1DYS7</accession>
<protein>
    <submittedName>
        <fullName evidence="1">Uncharacterized protein</fullName>
    </submittedName>
</protein>
<evidence type="ECO:0000313" key="2">
    <source>
        <dbReference type="Proteomes" id="UP001497453"/>
    </source>
</evidence>